<dbReference type="SUPFAM" id="SSF103088">
    <property type="entry name" value="OmpA-like"/>
    <property type="match status" value="1"/>
</dbReference>
<feature type="compositionally biased region" description="Low complexity" evidence="5">
    <location>
        <begin position="51"/>
        <end position="60"/>
    </location>
</feature>
<reference evidence="8" key="1">
    <citation type="journal article" date="2019" name="Int. J. Syst. Evol. Microbiol.">
        <title>The Global Catalogue of Microorganisms (GCM) 10K type strain sequencing project: providing services to taxonomists for standard genome sequencing and annotation.</title>
        <authorList>
            <consortium name="The Broad Institute Genomics Platform"/>
            <consortium name="The Broad Institute Genome Sequencing Center for Infectious Disease"/>
            <person name="Wu L."/>
            <person name="Ma J."/>
        </authorList>
    </citation>
    <scope>NUCLEOTIDE SEQUENCE [LARGE SCALE GENOMIC DNA]</scope>
    <source>
        <strain evidence="8">TBRC 4489</strain>
    </source>
</reference>
<feature type="compositionally biased region" description="Basic and acidic residues" evidence="5">
    <location>
        <begin position="1"/>
        <end position="12"/>
    </location>
</feature>
<gene>
    <name evidence="7" type="ORF">ACFOWE_30955</name>
</gene>
<feature type="region of interest" description="Disordered" evidence="5">
    <location>
        <begin position="297"/>
        <end position="317"/>
    </location>
</feature>
<evidence type="ECO:0000256" key="1">
    <source>
        <dbReference type="ARBA" id="ARBA00004442"/>
    </source>
</evidence>
<evidence type="ECO:0000259" key="6">
    <source>
        <dbReference type="PROSITE" id="PS51123"/>
    </source>
</evidence>
<keyword evidence="3" id="KW-0998">Cell outer membrane</keyword>
<dbReference type="InterPro" id="IPR006664">
    <property type="entry name" value="OMP_bac"/>
</dbReference>
<name>A0ABV8IFH0_9ACTN</name>
<keyword evidence="8" id="KW-1185">Reference proteome</keyword>
<dbReference type="CDD" id="cd07185">
    <property type="entry name" value="OmpA_C-like"/>
    <property type="match status" value="1"/>
</dbReference>
<organism evidence="7 8">
    <name type="scientific">Planomonospora corallina</name>
    <dbReference type="NCBI Taxonomy" id="1806052"/>
    <lineage>
        <taxon>Bacteria</taxon>
        <taxon>Bacillati</taxon>
        <taxon>Actinomycetota</taxon>
        <taxon>Actinomycetes</taxon>
        <taxon>Streptosporangiales</taxon>
        <taxon>Streptosporangiaceae</taxon>
        <taxon>Planomonospora</taxon>
    </lineage>
</organism>
<keyword evidence="2 4" id="KW-0472">Membrane</keyword>
<feature type="domain" description="OmpA-like" evidence="6">
    <location>
        <begin position="262"/>
        <end position="387"/>
    </location>
</feature>
<comment type="caution">
    <text evidence="7">The sequence shown here is derived from an EMBL/GenBank/DDBJ whole genome shotgun (WGS) entry which is preliminary data.</text>
</comment>
<sequence>MRGRVENERTPREGAGSRTPRAAGAVRAARWAAPLLVAAALGGCTGTAPAGEGPGASRAPAAPPSPAPSPATAFVREGLVGIAPAQPYRVEVVAVERHADRTVLRLDIMTTMSESAGGGGAFGTGWSPSDFSDFRLLDPVGKKIYHTLRDSGGEAFGTRRRSAHDAFEPGVHYPVQVYFPPLPPGVERLTVLAAGAVGEITGVPVVDGVPRTAPTPSGPQAPETPGAVVTLPVVEPSGDVWSHSDDLQEYVETPQRSKTRDGREETIALRADVLFAFDEADLSPKAAAVLDEVAEETRRRADPAKPPITIEGHTDARGGAGYNRALSVRRARAVERYLAARLGTDYAYRSTGKGETEPIAANEVDGRDHPAGRARNRRVEISYRIRQETPGPAASPGPPAGTGTGRVHPPAPFRPGSGPVAGSFDVGVRGGGRLRVDVHPYYRDGAYLVAVFDVTAVGADLPYPLNPFETPYGHAFLQGAPFGAVTAVDPATRTRYFALRDRGNQWFAHSRMVPLEEGRTSRWYTYLPAPPDGVTGLTFEMEGVGRVDGVPIA</sequence>
<dbReference type="Pfam" id="PF00691">
    <property type="entry name" value="OmpA"/>
    <property type="match status" value="1"/>
</dbReference>
<dbReference type="EMBL" id="JBHSBM010000054">
    <property type="protein sequence ID" value="MFC4062734.1"/>
    <property type="molecule type" value="Genomic_DNA"/>
</dbReference>
<dbReference type="Gene3D" id="3.30.1330.60">
    <property type="entry name" value="OmpA-like domain"/>
    <property type="match status" value="1"/>
</dbReference>
<feature type="region of interest" description="Disordered" evidence="5">
    <location>
        <begin position="383"/>
        <end position="419"/>
    </location>
</feature>
<dbReference type="PRINTS" id="PR01021">
    <property type="entry name" value="OMPADOMAIN"/>
</dbReference>
<dbReference type="Proteomes" id="UP001595850">
    <property type="component" value="Unassembled WGS sequence"/>
</dbReference>
<dbReference type="InterPro" id="IPR050330">
    <property type="entry name" value="Bact_OuterMem_StrucFunc"/>
</dbReference>
<evidence type="ECO:0000313" key="8">
    <source>
        <dbReference type="Proteomes" id="UP001595850"/>
    </source>
</evidence>
<dbReference type="InterPro" id="IPR036737">
    <property type="entry name" value="OmpA-like_sf"/>
</dbReference>
<evidence type="ECO:0000256" key="4">
    <source>
        <dbReference type="PROSITE-ProRule" id="PRU00473"/>
    </source>
</evidence>
<proteinExistence type="predicted"/>
<evidence type="ECO:0000256" key="5">
    <source>
        <dbReference type="SAM" id="MobiDB-lite"/>
    </source>
</evidence>
<evidence type="ECO:0000256" key="3">
    <source>
        <dbReference type="ARBA" id="ARBA00023237"/>
    </source>
</evidence>
<feature type="region of interest" description="Disordered" evidence="5">
    <location>
        <begin position="51"/>
        <end position="70"/>
    </location>
</feature>
<evidence type="ECO:0000313" key="7">
    <source>
        <dbReference type="EMBL" id="MFC4062734.1"/>
    </source>
</evidence>
<dbReference type="PANTHER" id="PTHR30329">
    <property type="entry name" value="STATOR ELEMENT OF FLAGELLAR MOTOR COMPLEX"/>
    <property type="match status" value="1"/>
</dbReference>
<feature type="region of interest" description="Disordered" evidence="5">
    <location>
        <begin position="1"/>
        <end position="24"/>
    </location>
</feature>
<dbReference type="InterPro" id="IPR006665">
    <property type="entry name" value="OmpA-like"/>
</dbReference>
<accession>A0ABV8IFH0</accession>
<evidence type="ECO:0000256" key="2">
    <source>
        <dbReference type="ARBA" id="ARBA00023136"/>
    </source>
</evidence>
<protein>
    <submittedName>
        <fullName evidence="7">OmpA family protein</fullName>
    </submittedName>
</protein>
<comment type="subcellular location">
    <subcellularLocation>
        <location evidence="1">Cell outer membrane</location>
    </subcellularLocation>
</comment>
<dbReference type="PROSITE" id="PS51123">
    <property type="entry name" value="OMPA_2"/>
    <property type="match status" value="1"/>
</dbReference>
<dbReference type="PANTHER" id="PTHR30329:SF21">
    <property type="entry name" value="LIPOPROTEIN YIAD-RELATED"/>
    <property type="match status" value="1"/>
</dbReference>